<reference evidence="3" key="1">
    <citation type="submission" date="2023-07" db="EMBL/GenBank/DDBJ databases">
        <title>A chromosome-level genome assembly of Lolium multiflorum.</title>
        <authorList>
            <person name="Chen Y."/>
            <person name="Copetti D."/>
            <person name="Kolliker R."/>
            <person name="Studer B."/>
        </authorList>
    </citation>
    <scope>NUCLEOTIDE SEQUENCE</scope>
    <source>
        <strain evidence="3">02402/16</strain>
        <tissue evidence="3">Leaf</tissue>
    </source>
</reference>
<feature type="compositionally biased region" description="Basic and acidic residues" evidence="1">
    <location>
        <begin position="751"/>
        <end position="760"/>
    </location>
</feature>
<evidence type="ECO:0000313" key="4">
    <source>
        <dbReference type="Proteomes" id="UP001231189"/>
    </source>
</evidence>
<proteinExistence type="predicted"/>
<organism evidence="3 4">
    <name type="scientific">Lolium multiflorum</name>
    <name type="common">Italian ryegrass</name>
    <name type="synonym">Lolium perenne subsp. multiflorum</name>
    <dbReference type="NCBI Taxonomy" id="4521"/>
    <lineage>
        <taxon>Eukaryota</taxon>
        <taxon>Viridiplantae</taxon>
        <taxon>Streptophyta</taxon>
        <taxon>Embryophyta</taxon>
        <taxon>Tracheophyta</taxon>
        <taxon>Spermatophyta</taxon>
        <taxon>Magnoliopsida</taxon>
        <taxon>Liliopsida</taxon>
        <taxon>Poales</taxon>
        <taxon>Poaceae</taxon>
        <taxon>BOP clade</taxon>
        <taxon>Pooideae</taxon>
        <taxon>Poodae</taxon>
        <taxon>Poeae</taxon>
        <taxon>Poeae Chloroplast Group 2 (Poeae type)</taxon>
        <taxon>Loliodinae</taxon>
        <taxon>Loliinae</taxon>
        <taxon>Lolium</taxon>
    </lineage>
</organism>
<comment type="caution">
    <text evidence="3">The sequence shown here is derived from an EMBL/GenBank/DDBJ whole genome shotgun (WGS) entry which is preliminary data.</text>
</comment>
<evidence type="ECO:0000313" key="3">
    <source>
        <dbReference type="EMBL" id="KAK1695205.1"/>
    </source>
</evidence>
<feature type="region of interest" description="Disordered" evidence="1">
    <location>
        <begin position="1195"/>
        <end position="1248"/>
    </location>
</feature>
<dbReference type="Pfam" id="PF07727">
    <property type="entry name" value="RVT_2"/>
    <property type="match status" value="2"/>
</dbReference>
<feature type="compositionally biased region" description="Basic and acidic residues" evidence="1">
    <location>
        <begin position="1093"/>
        <end position="1103"/>
    </location>
</feature>
<feature type="domain" description="Reverse transcriptase Ty1/copia-type" evidence="2">
    <location>
        <begin position="50"/>
        <end position="278"/>
    </location>
</feature>
<gene>
    <name evidence="3" type="ORF">QYE76_011902</name>
</gene>
<keyword evidence="4" id="KW-1185">Reference proteome</keyword>
<dbReference type="PANTHER" id="PTHR11439">
    <property type="entry name" value="GAG-POL-RELATED RETROTRANSPOSON"/>
    <property type="match status" value="1"/>
</dbReference>
<feature type="compositionally biased region" description="Acidic residues" evidence="1">
    <location>
        <begin position="1210"/>
        <end position="1237"/>
    </location>
</feature>
<dbReference type="Proteomes" id="UP001231189">
    <property type="component" value="Unassembled WGS sequence"/>
</dbReference>
<name>A0AAD8U029_LOLMU</name>
<evidence type="ECO:0000256" key="1">
    <source>
        <dbReference type="SAM" id="MobiDB-lite"/>
    </source>
</evidence>
<accession>A0AAD8U029</accession>
<sequence length="1248" mass="141407">TPDWYDPCLNVMIVDNNDEDPATYEEAMMSPDSNKWQEAMKSEMGSMYDNKVWTLVDLPDSRKAVENKWIFKRKTDADGNITVYKARLVAKGFRQIQGVDYDETFSPVAKLKSMDVKTAFLNGDIEEELYMVQPKSFVDPKNADKVCKLQRSIYGLKQASRSWNRRFDKVIKDFGFIQCHGEACIYKKVSGSSVAFLILYVDDILLIGNDIELLSSVKGYLNNSFSMKDLGEASYILGIKIYRDRSRRLIGLSQSTYLDKILKKFRMDESKKGFLPMLPGKVLSKTQGPATAEERERMSQIPYASAVGSIMYAMLCTRPDIAHAVSLTSRYQSDPGMEHWTAVKNILKYLKRTKDMFLCYGGDQELVVTSYTDASWNTDPDDSKSQSGYVFILNGAAVSWASSKQCTVAKSSTESEYIAASEASSEAVWMKRFIVELGMVPSALDPLVIYCDNMGAIANAQEPRSHKRLKHIKLRYHSIREYIEDGEVKICKVHTDLNVADPLTKALPRAKHDQHQNAMGNKQDENGIVIRNKARLVAQGFAQIEGMDFEDTFAPVARLEAIRLLLAFASFHNFKLYQMDVKSAFLNGTLKETAYVAQPPGFEDPCRPNHVYLLHKALYGLKQAPRAWYEFLRDFLLQDGFCMGTVDSTLFTKRVKGGGLFICQIYVDDIIFGGTNPNHNKAFELLMTRKFEMSMMGELKFFLGFQVRQLAKGTFISQEKYVKDMLKKFDMTNANPMKTPMPIKGQLGSCDGEKDVDIKHPAYGPLNRPLNRPARRVARSTGFGTGSPGLPSDDWSGEDRGTVAKRGRPTGPPPCRTSSRVPPTAPHYTGPGSSTGRIKKVANKRKDKQPAQDEDVTEIVPNFNVGAVTVTAWRRIRDKNPYRFPEPTYLGSDKFFWTITQQHLWEDYYNSQEHMKNARTMTWMTGKEKYSCTYLEFCEALGFGGGRARGFKIHSQDRFHKEDIAFCYPPEPTAGPPTISGMYYSYLLLAKLFRENLISKSGDTSECRACHLNLMYYCHPERQKTIDGCDLIYCELKRSVREQMTPNYAQYIQLLINKVVQAPLNTEGERVKMEAFKVPIQGDKPDVPSMMPSERRTKERHDPASSSHSRRPRHGASRFFSSLWQMCKNTNDVAHQSIALNQETRRRQNEFMATRNAPVPPPGPEMEPVHAPTWEMPSITDEMFQNFDLSMYAHSGLPPHTAHSGHRNDDDDDEEDEGDDDGNGEDDDEEDDDEDGDGSSPSAGHEFY</sequence>
<dbReference type="InterPro" id="IPR043502">
    <property type="entry name" value="DNA/RNA_pol_sf"/>
</dbReference>
<protein>
    <recommendedName>
        <fullName evidence="2">Reverse transcriptase Ty1/copia-type domain-containing protein</fullName>
    </recommendedName>
</protein>
<feature type="compositionally biased region" description="Basic residues" evidence="1">
    <location>
        <begin position="837"/>
        <end position="847"/>
    </location>
</feature>
<feature type="region of interest" description="Disordered" evidence="1">
    <location>
        <begin position="1081"/>
        <end position="1114"/>
    </location>
</feature>
<dbReference type="AlphaFoldDB" id="A0AAD8U029"/>
<evidence type="ECO:0000259" key="2">
    <source>
        <dbReference type="Pfam" id="PF07727"/>
    </source>
</evidence>
<feature type="region of interest" description="Disordered" evidence="1">
    <location>
        <begin position="737"/>
        <end position="855"/>
    </location>
</feature>
<feature type="domain" description="Reverse transcriptase Ty1/copia-type" evidence="2">
    <location>
        <begin position="521"/>
        <end position="741"/>
    </location>
</feature>
<dbReference type="InterPro" id="IPR013103">
    <property type="entry name" value="RVT_2"/>
</dbReference>
<dbReference type="PANTHER" id="PTHR11439:SF467">
    <property type="entry name" value="INTEGRASE CATALYTIC DOMAIN-CONTAINING PROTEIN"/>
    <property type="match status" value="1"/>
</dbReference>
<feature type="non-terminal residue" evidence="3">
    <location>
        <position position="1"/>
    </location>
</feature>
<dbReference type="EMBL" id="JAUUTY010000001">
    <property type="protein sequence ID" value="KAK1695205.1"/>
    <property type="molecule type" value="Genomic_DNA"/>
</dbReference>
<dbReference type="CDD" id="cd09272">
    <property type="entry name" value="RNase_HI_RT_Ty1"/>
    <property type="match status" value="1"/>
</dbReference>
<dbReference type="SUPFAM" id="SSF56672">
    <property type="entry name" value="DNA/RNA polymerases"/>
    <property type="match status" value="2"/>
</dbReference>